<organism evidence="1 2">
    <name type="scientific">Gordonia phage Commandaria</name>
    <dbReference type="NCBI Taxonomy" id="3038364"/>
    <lineage>
        <taxon>Viruses</taxon>
        <taxon>Duplodnaviria</taxon>
        <taxon>Heunggongvirae</taxon>
        <taxon>Uroviricota</taxon>
        <taxon>Caudoviricetes</taxon>
        <taxon>Zierdtviridae</taxon>
        <taxon>Emilbogenvirinae</taxon>
        <taxon>Commandariavirus</taxon>
        <taxon>Commandariavirus commandaria</taxon>
    </lineage>
</organism>
<evidence type="ECO:0000313" key="1">
    <source>
        <dbReference type="EMBL" id="WGH20820.1"/>
    </source>
</evidence>
<accession>A0AAF0GI01</accession>
<dbReference type="EMBL" id="OQ709208">
    <property type="protein sequence ID" value="WGH20820.1"/>
    <property type="molecule type" value="Genomic_DNA"/>
</dbReference>
<gene>
    <name evidence="1" type="primary">37</name>
</gene>
<keyword evidence="2" id="KW-1185">Reference proteome</keyword>
<evidence type="ECO:0000313" key="2">
    <source>
        <dbReference type="Proteomes" id="UP001243276"/>
    </source>
</evidence>
<proteinExistence type="predicted"/>
<dbReference type="Proteomes" id="UP001243276">
    <property type="component" value="Segment"/>
</dbReference>
<sequence>MPSFASLAKRQGELIRKPLAGIIGVAPEDTELDADFKLTTLASGGAIELADLSDFDQLGWVSKSDGVVFSADTETSDVESWGALEPTRSDITKDVTSAQFTCQETNKIVLEMFYNVDLSTVLGHHETGEIDFNQSVEPSSTYRRMIFLSKDGSGPREVFIGKLMPRASVTAKSDQNWNSEDALVHGMTITAKVDDEMGYAVRHMFGGAGWKAQLTKMGFTLATPPVGG</sequence>
<dbReference type="KEGG" id="vg:80560590"/>
<dbReference type="InterPro" id="IPR058154">
    <property type="entry name" value="Bxb1_TTP-like"/>
</dbReference>
<protein>
    <submittedName>
        <fullName evidence="1">Major tail protein</fullName>
    </submittedName>
</protein>
<name>A0AAF0GI01_9CAUD</name>
<dbReference type="RefSeq" id="YP_010842827.1">
    <property type="nucleotide sequence ID" value="NC_079146.1"/>
</dbReference>
<dbReference type="GeneID" id="80560590"/>
<dbReference type="Pfam" id="PF25681">
    <property type="entry name" value="Phage_TTP_17"/>
    <property type="match status" value="1"/>
</dbReference>
<reference evidence="1" key="1">
    <citation type="submission" date="2023-03" db="EMBL/GenBank/DDBJ databases">
        <authorList>
            <person name="Adamson A.J."/>
            <person name="Baker B.A."/>
            <person name="Galadyk N."/>
            <person name="Joshi D.H."/>
            <person name="Kistler H.E."/>
            <person name="Roberts S.M."/>
            <person name="Saint K.A."/>
            <person name="Sunnen C.N."/>
            <person name="Garlena R.A."/>
            <person name="Russell D.A."/>
            <person name="Pope W.H."/>
            <person name="Jacobs-Sera D."/>
            <person name="Hatfull G.F."/>
        </authorList>
    </citation>
    <scope>NUCLEOTIDE SEQUENCE</scope>
</reference>